<dbReference type="InterPro" id="IPR002126">
    <property type="entry name" value="Cadherin-like_dom"/>
</dbReference>
<comment type="caution">
    <text evidence="6">The sequence shown here is derived from an EMBL/GenBank/DDBJ whole genome shotgun (WGS) entry which is preliminary data.</text>
</comment>
<keyword evidence="1" id="KW-0732">Signal</keyword>
<dbReference type="InterPro" id="IPR053786">
    <property type="entry name" value="LEPRxLL_CS"/>
</dbReference>
<evidence type="ECO:0000313" key="7">
    <source>
        <dbReference type="Proteomes" id="UP000319941"/>
    </source>
</evidence>
<evidence type="ECO:0000256" key="3">
    <source>
        <dbReference type="ARBA" id="ARBA00023180"/>
    </source>
</evidence>
<organism evidence="6 7">
    <name type="scientific">Cobetia crustatorum</name>
    <dbReference type="NCBI Taxonomy" id="553385"/>
    <lineage>
        <taxon>Bacteria</taxon>
        <taxon>Pseudomonadati</taxon>
        <taxon>Pseudomonadota</taxon>
        <taxon>Gammaproteobacteria</taxon>
        <taxon>Oceanospirillales</taxon>
        <taxon>Halomonadaceae</taxon>
        <taxon>Cobetia</taxon>
    </lineage>
</organism>
<name>A0A558HPT2_9GAMM</name>
<dbReference type="GO" id="GO:0007156">
    <property type="term" value="P:homophilic cell adhesion via plasma membrane adhesion molecules"/>
    <property type="evidence" value="ECO:0007669"/>
    <property type="project" value="InterPro"/>
</dbReference>
<evidence type="ECO:0000259" key="5">
    <source>
        <dbReference type="PROSITE" id="PS50268"/>
    </source>
</evidence>
<evidence type="ECO:0000256" key="4">
    <source>
        <dbReference type="SAM" id="MobiDB-lite"/>
    </source>
</evidence>
<protein>
    <submittedName>
        <fullName evidence="6">Tandem-95 repeat protein</fullName>
    </submittedName>
</protein>
<dbReference type="InterPro" id="IPR051561">
    <property type="entry name" value="FRAS1_ECM"/>
</dbReference>
<dbReference type="NCBIfam" id="TIGR01965">
    <property type="entry name" value="VCBS_repeat"/>
    <property type="match status" value="5"/>
</dbReference>
<evidence type="ECO:0000256" key="1">
    <source>
        <dbReference type="ARBA" id="ARBA00022729"/>
    </source>
</evidence>
<dbReference type="GO" id="GO:0005509">
    <property type="term" value="F:calcium ion binding"/>
    <property type="evidence" value="ECO:0007669"/>
    <property type="project" value="InterPro"/>
</dbReference>
<dbReference type="PROSITE" id="PS50268">
    <property type="entry name" value="CADHERIN_2"/>
    <property type="match status" value="2"/>
</dbReference>
<dbReference type="PANTHER" id="PTHR45739">
    <property type="entry name" value="MATRIX PROTEIN, PUTATIVE-RELATED"/>
    <property type="match status" value="1"/>
</dbReference>
<dbReference type="Pfam" id="PF17963">
    <property type="entry name" value="Big_9"/>
    <property type="match status" value="1"/>
</dbReference>
<dbReference type="NCBIfam" id="NF012211">
    <property type="entry name" value="tand_rpt_95"/>
    <property type="match status" value="1"/>
</dbReference>
<accession>A0A558HPT2</accession>
<feature type="region of interest" description="Disordered" evidence="4">
    <location>
        <begin position="2638"/>
        <end position="2657"/>
    </location>
</feature>
<dbReference type="NCBIfam" id="NF012209">
    <property type="entry name" value="LEPR-8K"/>
    <property type="match status" value="1"/>
</dbReference>
<dbReference type="PROSITE" id="PS51854">
    <property type="entry name" value="CSPG"/>
    <property type="match status" value="3"/>
</dbReference>
<feature type="compositionally biased region" description="Polar residues" evidence="4">
    <location>
        <begin position="31"/>
        <end position="53"/>
    </location>
</feature>
<feature type="compositionally biased region" description="Low complexity" evidence="4">
    <location>
        <begin position="794"/>
        <end position="807"/>
    </location>
</feature>
<dbReference type="RefSeq" id="WP_144726962.1">
    <property type="nucleotide sequence ID" value="NZ_CAWOWR010000097.1"/>
</dbReference>
<proteinExistence type="predicted"/>
<evidence type="ECO:0000313" key="6">
    <source>
        <dbReference type="EMBL" id="TVU71143.1"/>
    </source>
</evidence>
<dbReference type="GO" id="GO:0009653">
    <property type="term" value="P:anatomical structure morphogenesis"/>
    <property type="evidence" value="ECO:0007669"/>
    <property type="project" value="TreeGrafter"/>
</dbReference>
<feature type="region of interest" description="Disordered" evidence="4">
    <location>
        <begin position="794"/>
        <end position="815"/>
    </location>
</feature>
<dbReference type="Pfam" id="PF16184">
    <property type="entry name" value="Cadherin_3"/>
    <property type="match status" value="3"/>
</dbReference>
<dbReference type="STRING" id="553385.GCA_000591415_00154"/>
<dbReference type="OrthoDB" id="6161951at2"/>
<dbReference type="InterPro" id="IPR039005">
    <property type="entry name" value="CSPG_rpt"/>
</dbReference>
<dbReference type="InterPro" id="IPR010221">
    <property type="entry name" value="VCBS_dom"/>
</dbReference>
<evidence type="ECO:0000256" key="2">
    <source>
        <dbReference type="ARBA" id="ARBA00022737"/>
    </source>
</evidence>
<feature type="compositionally biased region" description="Basic residues" evidence="4">
    <location>
        <begin position="2647"/>
        <end position="2657"/>
    </location>
</feature>
<gene>
    <name evidence="6" type="ORF">FQP86_06260</name>
</gene>
<dbReference type="EMBL" id="VNFH01000004">
    <property type="protein sequence ID" value="TVU71143.1"/>
    <property type="molecule type" value="Genomic_DNA"/>
</dbReference>
<reference evidence="6 7" key="1">
    <citation type="submission" date="2019-07" db="EMBL/GenBank/DDBJ databases">
        <title>Diversity of Bacteria from Kongsfjorden, Arctic.</title>
        <authorList>
            <person name="Yu Y."/>
        </authorList>
    </citation>
    <scope>NUCLEOTIDE SEQUENCE [LARGE SCALE GENOMIC DNA]</scope>
    <source>
        <strain evidence="6 7">SM1923</strain>
    </source>
</reference>
<keyword evidence="7" id="KW-1185">Reference proteome</keyword>
<feature type="domain" description="Cadherin" evidence="5">
    <location>
        <begin position="2063"/>
        <end position="2154"/>
    </location>
</feature>
<feature type="domain" description="Cadherin" evidence="5">
    <location>
        <begin position="1142"/>
        <end position="1268"/>
    </location>
</feature>
<dbReference type="GO" id="GO:0016020">
    <property type="term" value="C:membrane"/>
    <property type="evidence" value="ECO:0007669"/>
    <property type="project" value="InterPro"/>
</dbReference>
<dbReference type="PANTHER" id="PTHR45739:SF8">
    <property type="entry name" value="FRAS1-RELATED EXTRACELLULAR MATRIX PROTEIN 1"/>
    <property type="match status" value="1"/>
</dbReference>
<keyword evidence="2" id="KW-0677">Repeat</keyword>
<dbReference type="InterPro" id="IPR040853">
    <property type="entry name" value="RapA2_cadherin-like"/>
</dbReference>
<keyword evidence="3" id="KW-0325">Glycoprotein</keyword>
<dbReference type="Proteomes" id="UP000319941">
    <property type="component" value="Unassembled WGS sequence"/>
</dbReference>
<feature type="region of interest" description="Disordered" evidence="4">
    <location>
        <begin position="31"/>
        <end position="59"/>
    </location>
</feature>
<sequence length="2657" mass="271624">MRELDLQALEPRLLLDAAAAVTVVESADVSSDNMQATLSGTEDTPYSLSSLSVTDEGGAEGTDQYTLNLSLDAAAVDAGAVLSSGGSSTAFTGTAQEITDQLAGVTVTPGENYTDDITLNLNLTEGGESRSSLDFVATLTPVNDDPVFTDSGENYPSATEAGTFTFSIEALGLSDPDITSGEQGEDQLILAIDSLPTTGKLTFNGSPVAVGSTFDASQISKLVYTHDGSDIAVGDTDSFSVTVVDGAGGEAFAMLNVELIPDNAAPAVTGDSQQFEGQSTSLGLTYTDEESGHADAAANATVEITNLGNLADRGTLYLDLNEDGIADADEVISSISDDLASFTADQLQYLSFAHDGDEPDFDDRPSFTIKVTDVGGGEGEGNALSSERTITIGILENNDDPTLTPTTEALDATTNADSSVVITTAALGAVDPDSTTDQLAYSVQSIPTYGEIQLNVGTEESPEWVELIVGTSFTQAQVDSGFVRYVQTESAPEGTTTDTGFTFGLVDSEFKAFDTAGDAGTWGGANSPTTGTLTFTVDDGVGGQGLDPQDPIDSISINAGLVVEEATSTTIATVISTSELQYTVTAGAYTYPTSQIVYTVSVLPTNGTLYVDGTALSAYGSFTQADIDAGLVTFLQDGSEDHESEFAYTVTNGGDFTAIDTFSIDATPVNDAPVASDSSVSVIEKTVDGTGIVRITDLVMTDADGSEEGLGDEGATDDLWFQISLDDLSGGTLQVWDGSEWVAASEDVWYSQDILSADADGETSGLRYVHDGGESTDELNDSFTFIVRDDLAAPSDPFDTDTSTPTDNGLETSNVSNTGTVTIAVTPFNDAPMIPLTADAADQTVTNAAGGTTTSANNPLALGEGETAVITNSLLQAVDSDNTTRQSTYVVESLPENGTLLVSGKTLRVGSSFTQADIDSGLLSYEHDGGETRSDDFTFTVSDGPLTTDEATFDIVITPLDDSPEITGTQPEDKLIPASTALSALDLGGAFVIGDVDILDAESGLGVDAAETDSIKVSLSLKDEDGAIVPFTTAVLTALPSGADSTVITDANTLVIEGTLEAVQASLDTLSVQMVLDPISGEEDPDQRWTLEAVVDDRLGDGSLNGGSANEGGAAIGEDFNTVTANVELWASTENDAPVVTLPDTTELVVTEDGGYQDIGTITVTDADSFDEDVTVVLSVPAGNLQITAAGDAVVSGNQSGTITVIGTVTDIKAALENIQYQPDENDNGTVELTVTATDTDLHGDGTAITTTATTDITITAVNDVPLLTVPTETLVMDDGQPLTISGISVADDNDFGQDVYNDVQTVMVTVEQGEAFADGTLDLVAGIGLTVSGQETGVLELTGTLADLNAALATLEFTAADINDDKSAKLNITFNDEGNGDPTQENAQEESASASITINVSGENDAPTITSATPEAGVLNEDSSLNLSALGVVLNDPDDFGADNLTLTLTVQHGTFNDGTSNVTLTGTEAQLQAALNAETYTADGDYYGEDILGITFNDGGNTGLIAGTNESGEQEVSRNITLTVTSVNDRPVSDGADESVVAINEDTADANISGTDLLTLLNDQYSDTTDDQTQENGLTAASEETPLTYVAITGNSSTSNQGTWQVLIGSDWIDIPAGLSDSSALVVSADADIRFVLADDFNGVPGALAVRLGDGSDLGINTSDSASDLFDLADEPNGNLGDQASVWSDALIAIGTSVIETNDAPAIPDDSVTLAAIDEDVTDSEGDTVANLMGGNFDDASADDQTDEAVSGGSEADSFAGVAIISNPSIDTEGTWQYSTDAGATWIDVPDDVSDSNALVLTPTDSLRFVPAENYHGAPTGLDYVVADDSSGAVTSESRVDVSTFDQAGIWSDAASAATLNTTVNPINDAPVLTGSTAPEAFAISVVENSGPGTGSAEVALVSEASLSDIDTALVGDNFGGGTITITIDTATNFDIFSVDEALDGFANADLDDGTLTVALASGTTAAQVAALVNSLTYQNVSDDPDTTTRAYTVVVNDGNNDGLSEDESGGDASLDSNILTGYLKVVDTNDDPVAVNDAGITDEDTALAVDAENGVLSNDTDLDTPEEDFVVSQVNGSDGNVGQLVAGSTGGSFTLNQDGSWSFTPDGDFEGLKAGESAVTTVTYQVSDGEGGVSTATVSVTVNGVDDIPTLIADTGAVTEDTNVTDGDLTTSGTLAAGTDGDTGEDKFTAETLAGIYGELTVDADGNWTYSADNAQDAIQQLNQGATLTDSLTVTNADGVTTTTVDITITGVNDAPVAVADTGTTSENSDLVVAAVDGVLSNDTDIDQGSTKTVSQVAGAGTGVDASVAMSGGGSITIAADGSYTFVPGTDFDYLADGESATTTIAYTVQDDNGAESSSTLTITVTGTNDIPTLIADTGAVTEDTNVTDGDLTTSGTLAAGTDGDTGEDKFTAETLAGIYGELTVDADGNWTYSADNTQDAIQQLNQGATLTDSITVTNADGVTTTTVDITITGVNDAPVAVADTGTTAENTDLVVAAVDGVLSNDTDIDQGSTKTVSQVAGAGTGVDASVAMTGGGSITIAADGSYTFSPGTDFDYLAVDETATTTVAYTVQDDNGAESSSTLTITVTGTNDAPTVVEVQQDQTGVDGQAITPFDVVDLFADTDDGAELRCCGSAGGSEHRSEHGHHQRYADQ</sequence>
<dbReference type="InterPro" id="IPR013783">
    <property type="entry name" value="Ig-like_fold"/>
</dbReference>
<dbReference type="Gene3D" id="2.60.40.10">
    <property type="entry name" value="Immunoglobulins"/>
    <property type="match status" value="2"/>
</dbReference>
<dbReference type="Pfam" id="PF17803">
    <property type="entry name" value="Cadherin_4"/>
    <property type="match status" value="3"/>
</dbReference>